<protein>
    <submittedName>
        <fullName evidence="2">Uncharacterized protein</fullName>
    </submittedName>
</protein>
<evidence type="ECO:0000313" key="2">
    <source>
        <dbReference type="EMBL" id="GAA1844096.1"/>
    </source>
</evidence>
<dbReference type="EMBL" id="BAAAQK010000005">
    <property type="protein sequence ID" value="GAA1844096.1"/>
    <property type="molecule type" value="Genomic_DNA"/>
</dbReference>
<organism evidence="2 3">
    <name type="scientific">Pseudonocardia ailaonensis</name>
    <dbReference type="NCBI Taxonomy" id="367279"/>
    <lineage>
        <taxon>Bacteria</taxon>
        <taxon>Bacillati</taxon>
        <taxon>Actinomycetota</taxon>
        <taxon>Actinomycetes</taxon>
        <taxon>Pseudonocardiales</taxon>
        <taxon>Pseudonocardiaceae</taxon>
        <taxon>Pseudonocardia</taxon>
    </lineage>
</organism>
<reference evidence="2 3" key="1">
    <citation type="journal article" date="2019" name="Int. J. Syst. Evol. Microbiol.">
        <title>The Global Catalogue of Microorganisms (GCM) 10K type strain sequencing project: providing services to taxonomists for standard genome sequencing and annotation.</title>
        <authorList>
            <consortium name="The Broad Institute Genomics Platform"/>
            <consortium name="The Broad Institute Genome Sequencing Center for Infectious Disease"/>
            <person name="Wu L."/>
            <person name="Ma J."/>
        </authorList>
    </citation>
    <scope>NUCLEOTIDE SEQUENCE [LARGE SCALE GENOMIC DNA]</scope>
    <source>
        <strain evidence="2 3">JCM 16009</strain>
    </source>
</reference>
<evidence type="ECO:0000256" key="1">
    <source>
        <dbReference type="SAM" id="MobiDB-lite"/>
    </source>
</evidence>
<feature type="region of interest" description="Disordered" evidence="1">
    <location>
        <begin position="1"/>
        <end position="25"/>
    </location>
</feature>
<evidence type="ECO:0000313" key="3">
    <source>
        <dbReference type="Proteomes" id="UP001500449"/>
    </source>
</evidence>
<keyword evidence="3" id="KW-1185">Reference proteome</keyword>
<proteinExistence type="predicted"/>
<sequence>MTCWRTGSRRSPRSSTDTIRRGSRTSTTTCPVLYDTDVYKDYDPALVDAGDFPGLARWLDRLTSVDLSEVDMTGCSGLTEWCRRLDDQATCSCAIPRAPPGPCPWSPGSRLHRDTTVDDVVYRNRPLFQRFEADEVTFSR</sequence>
<name>A0ABN2MYA8_9PSEU</name>
<comment type="caution">
    <text evidence="2">The sequence shown here is derived from an EMBL/GenBank/DDBJ whole genome shotgun (WGS) entry which is preliminary data.</text>
</comment>
<gene>
    <name evidence="2" type="ORF">GCM10009836_24360</name>
</gene>
<dbReference type="Proteomes" id="UP001500449">
    <property type="component" value="Unassembled WGS sequence"/>
</dbReference>
<accession>A0ABN2MYA8</accession>